<keyword evidence="2" id="KW-1185">Reference proteome</keyword>
<gene>
    <name evidence="1" type="ORF">Pan54_02450</name>
</gene>
<dbReference type="AlphaFoldDB" id="A0A5C5X9Q7"/>
<dbReference type="OrthoDB" id="249876at2"/>
<evidence type="ECO:0000313" key="1">
    <source>
        <dbReference type="EMBL" id="TWT59538.1"/>
    </source>
</evidence>
<proteinExistence type="predicted"/>
<evidence type="ECO:0000313" key="2">
    <source>
        <dbReference type="Proteomes" id="UP000316095"/>
    </source>
</evidence>
<dbReference type="EMBL" id="SJPG01000001">
    <property type="protein sequence ID" value="TWT59538.1"/>
    <property type="molecule type" value="Genomic_DNA"/>
</dbReference>
<dbReference type="RefSeq" id="WP_146501686.1">
    <property type="nucleotide sequence ID" value="NZ_SJPG01000001.1"/>
</dbReference>
<dbReference type="Proteomes" id="UP000316095">
    <property type="component" value="Unassembled WGS sequence"/>
</dbReference>
<sequence length="246" mass="29108">MAVAVTLSVHTQTALAEEWPVTFTHENFRVQSQVATEKILPAIQSLPLLQQQISYDLGITVYDETIDVMVFSSSYHYRNYIRPRIPEAVNRPALFVKAPDRLYVFVIYSRSWETDLRHETTHATLHGSMPYLPIWVDEGLAKYFEVPAEIKGRNEELLSNLKWRFRFRQPIRTRELEEMQDLTDMRPEHYRDSWAWMYFCMHHSQASKELLQSYLKEIQNEEVVGSFVDRLLALFPELQKTAKEFF</sequence>
<evidence type="ECO:0008006" key="3">
    <source>
        <dbReference type="Google" id="ProtNLM"/>
    </source>
</evidence>
<comment type="caution">
    <text evidence="1">The sequence shown here is derived from an EMBL/GenBank/DDBJ whole genome shotgun (WGS) entry which is preliminary data.</text>
</comment>
<protein>
    <recommendedName>
        <fullName evidence="3">DUF1570 domain-containing protein</fullName>
    </recommendedName>
</protein>
<organism evidence="1 2">
    <name type="scientific">Rubinisphaera italica</name>
    <dbReference type="NCBI Taxonomy" id="2527969"/>
    <lineage>
        <taxon>Bacteria</taxon>
        <taxon>Pseudomonadati</taxon>
        <taxon>Planctomycetota</taxon>
        <taxon>Planctomycetia</taxon>
        <taxon>Planctomycetales</taxon>
        <taxon>Planctomycetaceae</taxon>
        <taxon>Rubinisphaera</taxon>
    </lineage>
</organism>
<name>A0A5C5X9Q7_9PLAN</name>
<reference evidence="1 2" key="1">
    <citation type="submission" date="2019-02" db="EMBL/GenBank/DDBJ databases">
        <title>Deep-cultivation of Planctomycetes and their phenomic and genomic characterization uncovers novel biology.</title>
        <authorList>
            <person name="Wiegand S."/>
            <person name="Jogler M."/>
            <person name="Boedeker C."/>
            <person name="Pinto D."/>
            <person name="Vollmers J."/>
            <person name="Rivas-Marin E."/>
            <person name="Kohn T."/>
            <person name="Peeters S.H."/>
            <person name="Heuer A."/>
            <person name="Rast P."/>
            <person name="Oberbeckmann S."/>
            <person name="Bunk B."/>
            <person name="Jeske O."/>
            <person name="Meyerdierks A."/>
            <person name="Storesund J.E."/>
            <person name="Kallscheuer N."/>
            <person name="Luecker S."/>
            <person name="Lage O.M."/>
            <person name="Pohl T."/>
            <person name="Merkel B.J."/>
            <person name="Hornburger P."/>
            <person name="Mueller R.-W."/>
            <person name="Bruemmer F."/>
            <person name="Labrenz M."/>
            <person name="Spormann A.M."/>
            <person name="Op Den Camp H."/>
            <person name="Overmann J."/>
            <person name="Amann R."/>
            <person name="Jetten M.S.M."/>
            <person name="Mascher T."/>
            <person name="Medema M.H."/>
            <person name="Devos D.P."/>
            <person name="Kaster A.-K."/>
            <person name="Ovreas L."/>
            <person name="Rohde M."/>
            <person name="Galperin M.Y."/>
            <person name="Jogler C."/>
        </authorList>
    </citation>
    <scope>NUCLEOTIDE SEQUENCE [LARGE SCALE GENOMIC DNA]</scope>
    <source>
        <strain evidence="1 2">Pan54</strain>
    </source>
</reference>
<accession>A0A5C5X9Q7</accession>